<keyword evidence="1" id="KW-0378">Hydrolase</keyword>
<evidence type="ECO:0000259" key="2">
    <source>
        <dbReference type="Pfam" id="PF00561"/>
    </source>
</evidence>
<proteinExistence type="predicted"/>
<feature type="domain" description="AB hydrolase-1" evidence="2">
    <location>
        <begin position="38"/>
        <end position="278"/>
    </location>
</feature>
<reference evidence="3 4" key="1">
    <citation type="submission" date="2023-07" db="EMBL/GenBank/DDBJ databases">
        <title>Sorghum-associated microbial communities from plants grown in Nebraska, USA.</title>
        <authorList>
            <person name="Schachtman D."/>
        </authorList>
    </citation>
    <scope>NUCLEOTIDE SEQUENCE [LARGE SCALE GENOMIC DNA]</scope>
    <source>
        <strain evidence="3 4">BE310</strain>
    </source>
</reference>
<protein>
    <submittedName>
        <fullName evidence="3">Pimeloyl-ACP methyl ester carboxylesterase</fullName>
    </submittedName>
</protein>
<evidence type="ECO:0000256" key="1">
    <source>
        <dbReference type="ARBA" id="ARBA00022801"/>
    </source>
</evidence>
<comment type="caution">
    <text evidence="3">The sequence shown here is derived from an EMBL/GenBank/DDBJ whole genome shotgun (WGS) entry which is preliminary data.</text>
</comment>
<dbReference type="EMBL" id="JAVDXQ010000001">
    <property type="protein sequence ID" value="MDR7295418.1"/>
    <property type="molecule type" value="Genomic_DNA"/>
</dbReference>
<gene>
    <name evidence="3" type="ORF">J2X16_000739</name>
</gene>
<organism evidence="3 4">
    <name type="scientific">Pelomonas aquatica</name>
    <dbReference type="NCBI Taxonomy" id="431058"/>
    <lineage>
        <taxon>Bacteria</taxon>
        <taxon>Pseudomonadati</taxon>
        <taxon>Pseudomonadota</taxon>
        <taxon>Betaproteobacteria</taxon>
        <taxon>Burkholderiales</taxon>
        <taxon>Sphaerotilaceae</taxon>
        <taxon>Roseateles</taxon>
    </lineage>
</organism>
<dbReference type="PANTHER" id="PTHR42977:SF3">
    <property type="entry name" value="AB HYDROLASE-1 DOMAIN-CONTAINING PROTEIN"/>
    <property type="match status" value="1"/>
</dbReference>
<keyword evidence="4" id="KW-1185">Reference proteome</keyword>
<dbReference type="SUPFAM" id="SSF53474">
    <property type="entry name" value="alpha/beta-Hydrolases"/>
    <property type="match status" value="1"/>
</dbReference>
<name>A0ABU1Z4N0_9BURK</name>
<dbReference type="Pfam" id="PF00561">
    <property type="entry name" value="Abhydrolase_1"/>
    <property type="match status" value="1"/>
</dbReference>
<evidence type="ECO:0000313" key="4">
    <source>
        <dbReference type="Proteomes" id="UP001180536"/>
    </source>
</evidence>
<dbReference type="PANTHER" id="PTHR42977">
    <property type="entry name" value="HYDROLASE-RELATED"/>
    <property type="match status" value="1"/>
</dbReference>
<evidence type="ECO:0000313" key="3">
    <source>
        <dbReference type="EMBL" id="MDR7295418.1"/>
    </source>
</evidence>
<dbReference type="InterPro" id="IPR029058">
    <property type="entry name" value="AB_hydrolase_fold"/>
</dbReference>
<dbReference type="Gene3D" id="3.40.50.1820">
    <property type="entry name" value="alpha/beta hydrolase"/>
    <property type="match status" value="1"/>
</dbReference>
<dbReference type="Proteomes" id="UP001180536">
    <property type="component" value="Unassembled WGS sequence"/>
</dbReference>
<accession>A0ABU1Z4N0</accession>
<sequence length="300" mass="33104">MAMVMAVRDTARVRRHRLRLSGGTGLSYLTAGDASKPCLLLLHGTPNAARMFQQVMPALARVAHVVAPDLPGCGDSDALPVVSFAHLGQAIFELLGRLAIGPRFIYLHDWGAPVGLQIAMQAPEQVLGLIVQNANAHRSGWGPGWSATQAYWAHPSAKNEAAATAHLTLEGTRDTYISGVPPEVARRIPAEHWEEDWRTMNRPGHMRTQRALIADYGNYASRFHAVAKYLEHWQPPALMVWGRHDIYFDLTEVLSWIRALPRMQAHVLDAGHLLLETHAAEAVALMMPFIERAVGNRPPV</sequence>
<dbReference type="InterPro" id="IPR051340">
    <property type="entry name" value="Haloalkane_dehalogenase"/>
</dbReference>
<dbReference type="InterPro" id="IPR000073">
    <property type="entry name" value="AB_hydrolase_1"/>
</dbReference>